<gene>
    <name evidence="10" type="ORF">ACFO3Q_09225</name>
</gene>
<sequence length="296" mass="30321">MPFPRSLGLVGLLFAATALAQNQDAAQPAVQPAPVPPAEQPSPDPTPAPSDIEQPRSGQERHAEGGSPAVAQPLPEEAAAPMVALDDPDAPVNPGDASAGQAIAAVCAACHGADGNSVDPQYPKLAGMPERYIARQLALYKSGERPDPIMMGFAAQLSAQDMRDVGAYFASQKVLPGLADDTPLADGPNEGQPFYAVGEAIYRGGDRDRGIPACMACHGPAGEGNPGPAYPALAGQHAGYTVAQLQHFRSGQGWGEGANANVVMPAIAANLSDEEIQALATYIEGLHAVAEQAPAN</sequence>
<dbReference type="EMBL" id="JBHSGG010000025">
    <property type="protein sequence ID" value="MFC4728351.1"/>
    <property type="molecule type" value="Genomic_DNA"/>
</dbReference>
<feature type="chain" id="PRO_5046477972" evidence="8">
    <location>
        <begin position="21"/>
        <end position="296"/>
    </location>
</feature>
<proteinExistence type="predicted"/>
<evidence type="ECO:0000313" key="11">
    <source>
        <dbReference type="Proteomes" id="UP001595892"/>
    </source>
</evidence>
<evidence type="ECO:0000313" key="10">
    <source>
        <dbReference type="EMBL" id="MFC4728351.1"/>
    </source>
</evidence>
<feature type="domain" description="Cytochrome c" evidence="9">
    <location>
        <begin position="95"/>
        <end position="173"/>
    </location>
</feature>
<evidence type="ECO:0000256" key="7">
    <source>
        <dbReference type="SAM" id="MobiDB-lite"/>
    </source>
</evidence>
<dbReference type="PRINTS" id="PR00605">
    <property type="entry name" value="CYTCHROMECIC"/>
</dbReference>
<evidence type="ECO:0000256" key="4">
    <source>
        <dbReference type="ARBA" id="ARBA00022982"/>
    </source>
</evidence>
<evidence type="ECO:0000256" key="6">
    <source>
        <dbReference type="PROSITE-ProRule" id="PRU00433"/>
    </source>
</evidence>
<accession>A0ABV9NMD0</accession>
<dbReference type="InterPro" id="IPR050597">
    <property type="entry name" value="Cytochrome_c_Oxidase_Subunit"/>
</dbReference>
<feature type="domain" description="Cytochrome c" evidence="9">
    <location>
        <begin position="193"/>
        <end position="287"/>
    </location>
</feature>
<dbReference type="InterPro" id="IPR009056">
    <property type="entry name" value="Cyt_c-like_dom"/>
</dbReference>
<keyword evidence="8" id="KW-0732">Signal</keyword>
<name>A0ABV9NMD0_9GAMM</name>
<dbReference type="PANTHER" id="PTHR33751:SF9">
    <property type="entry name" value="CYTOCHROME C4"/>
    <property type="match status" value="1"/>
</dbReference>
<dbReference type="InterPro" id="IPR036909">
    <property type="entry name" value="Cyt_c-like_dom_sf"/>
</dbReference>
<feature type="signal peptide" evidence="8">
    <location>
        <begin position="1"/>
        <end position="20"/>
    </location>
</feature>
<dbReference type="PROSITE" id="PS51007">
    <property type="entry name" value="CYTC"/>
    <property type="match status" value="2"/>
</dbReference>
<evidence type="ECO:0000256" key="8">
    <source>
        <dbReference type="SAM" id="SignalP"/>
    </source>
</evidence>
<evidence type="ECO:0000256" key="2">
    <source>
        <dbReference type="ARBA" id="ARBA00022617"/>
    </source>
</evidence>
<dbReference type="Gene3D" id="1.10.760.10">
    <property type="entry name" value="Cytochrome c-like domain"/>
    <property type="match status" value="2"/>
</dbReference>
<dbReference type="Pfam" id="PF00034">
    <property type="entry name" value="Cytochrom_C"/>
    <property type="match status" value="2"/>
</dbReference>
<evidence type="ECO:0000256" key="3">
    <source>
        <dbReference type="ARBA" id="ARBA00022723"/>
    </source>
</evidence>
<feature type="compositionally biased region" description="Pro residues" evidence="7">
    <location>
        <begin position="31"/>
        <end position="48"/>
    </location>
</feature>
<keyword evidence="5 6" id="KW-0408">Iron</keyword>
<protein>
    <submittedName>
        <fullName evidence="10">C-type cytochrome</fullName>
    </submittedName>
</protein>
<feature type="region of interest" description="Disordered" evidence="7">
    <location>
        <begin position="22"/>
        <end position="71"/>
    </location>
</feature>
<dbReference type="PANTHER" id="PTHR33751">
    <property type="entry name" value="CBB3-TYPE CYTOCHROME C OXIDASE SUBUNIT FIXP"/>
    <property type="match status" value="1"/>
</dbReference>
<keyword evidence="11" id="KW-1185">Reference proteome</keyword>
<dbReference type="SUPFAM" id="SSF46626">
    <property type="entry name" value="Cytochrome c"/>
    <property type="match status" value="2"/>
</dbReference>
<keyword evidence="1" id="KW-0813">Transport</keyword>
<comment type="caution">
    <text evidence="10">The sequence shown here is derived from an EMBL/GenBank/DDBJ whole genome shotgun (WGS) entry which is preliminary data.</text>
</comment>
<reference evidence="11" key="1">
    <citation type="journal article" date="2019" name="Int. J. Syst. Evol. Microbiol.">
        <title>The Global Catalogue of Microorganisms (GCM) 10K type strain sequencing project: providing services to taxonomists for standard genome sequencing and annotation.</title>
        <authorList>
            <consortium name="The Broad Institute Genomics Platform"/>
            <consortium name="The Broad Institute Genome Sequencing Center for Infectious Disease"/>
            <person name="Wu L."/>
            <person name="Ma J."/>
        </authorList>
    </citation>
    <scope>NUCLEOTIDE SEQUENCE [LARGE SCALE GENOMIC DNA]</scope>
    <source>
        <strain evidence="11">CGMCC 1.13574</strain>
    </source>
</reference>
<dbReference type="RefSeq" id="WP_377004381.1">
    <property type="nucleotide sequence ID" value="NZ_JBHSGG010000025.1"/>
</dbReference>
<keyword evidence="2 6" id="KW-0349">Heme</keyword>
<evidence type="ECO:0000256" key="5">
    <source>
        <dbReference type="ARBA" id="ARBA00023004"/>
    </source>
</evidence>
<dbReference type="Proteomes" id="UP001595892">
    <property type="component" value="Unassembled WGS sequence"/>
</dbReference>
<keyword evidence="4" id="KW-0249">Electron transport</keyword>
<keyword evidence="3 6" id="KW-0479">Metal-binding</keyword>
<evidence type="ECO:0000256" key="1">
    <source>
        <dbReference type="ARBA" id="ARBA00022448"/>
    </source>
</evidence>
<dbReference type="InterPro" id="IPR008168">
    <property type="entry name" value="Cyt_C_IC"/>
</dbReference>
<organism evidence="10 11">
    <name type="scientific">Coralloluteibacterium thermophilum</name>
    <dbReference type="NCBI Taxonomy" id="2707049"/>
    <lineage>
        <taxon>Bacteria</taxon>
        <taxon>Pseudomonadati</taxon>
        <taxon>Pseudomonadota</taxon>
        <taxon>Gammaproteobacteria</taxon>
        <taxon>Lysobacterales</taxon>
        <taxon>Lysobacteraceae</taxon>
        <taxon>Coralloluteibacterium</taxon>
    </lineage>
</organism>
<evidence type="ECO:0000259" key="9">
    <source>
        <dbReference type="PROSITE" id="PS51007"/>
    </source>
</evidence>